<keyword evidence="1" id="KW-0472">Membrane</keyword>
<reference evidence="3" key="1">
    <citation type="journal article" date="2024" name="Toxins">
        <title>Genome Sequence Analysis of Native Xenorhabdus Strains Isolated from Entomopathogenic Nematodes in Argentina.</title>
        <authorList>
            <person name="Palma L."/>
            <person name="Frizzo L."/>
            <person name="Kaiser S."/>
            <person name="Berry C."/>
            <person name="Caballero P."/>
            <person name="Bode H.B."/>
            <person name="Del Valle E.E."/>
        </authorList>
    </citation>
    <scope>NUCLEOTIDE SEQUENCE [LARGE SCALE GENOMIC DNA]</scope>
    <source>
        <strain evidence="3">12</strain>
    </source>
</reference>
<evidence type="ECO:0000313" key="3">
    <source>
        <dbReference type="Proteomes" id="UP001271890"/>
    </source>
</evidence>
<proteinExistence type="predicted"/>
<dbReference type="RefSeq" id="WP_319930263.1">
    <property type="nucleotide sequence ID" value="NZ_VCDN01000041.1"/>
</dbReference>
<dbReference type="EMBL" id="VCDN01000041">
    <property type="protein sequence ID" value="MDX7987846.1"/>
    <property type="molecule type" value="Genomic_DNA"/>
</dbReference>
<sequence>MTLEIVIAVIGVLIPVALYFANKQDQNKKERRKVSNEILVKLIKEITLIESGRYPFTKLSQRDFDKLLALVSERKMKKLKSAINSYERAHNETVKIKHYHDTHPSDRVFILNAFDVINPKETIKDLEPLRRFLKKF</sequence>
<keyword evidence="1" id="KW-0812">Transmembrane</keyword>
<organism evidence="2 3">
    <name type="scientific">Xenorhabdus santafensis</name>
    <dbReference type="NCBI Taxonomy" id="2582833"/>
    <lineage>
        <taxon>Bacteria</taxon>
        <taxon>Pseudomonadati</taxon>
        <taxon>Pseudomonadota</taxon>
        <taxon>Gammaproteobacteria</taxon>
        <taxon>Enterobacterales</taxon>
        <taxon>Morganellaceae</taxon>
        <taxon>Xenorhabdus</taxon>
    </lineage>
</organism>
<evidence type="ECO:0000256" key="1">
    <source>
        <dbReference type="SAM" id="Phobius"/>
    </source>
</evidence>
<comment type="caution">
    <text evidence="2">The sequence shown here is derived from an EMBL/GenBank/DDBJ whole genome shotgun (WGS) entry which is preliminary data.</text>
</comment>
<feature type="transmembrane region" description="Helical" evidence="1">
    <location>
        <begin position="6"/>
        <end position="22"/>
    </location>
</feature>
<accession>A0ABU4SAP1</accession>
<evidence type="ECO:0000313" key="2">
    <source>
        <dbReference type="EMBL" id="MDX7987846.1"/>
    </source>
</evidence>
<keyword evidence="1" id="KW-1133">Transmembrane helix</keyword>
<gene>
    <name evidence="2" type="ORF">FE392_10960</name>
</gene>
<keyword evidence="3" id="KW-1185">Reference proteome</keyword>
<dbReference type="Proteomes" id="UP001271890">
    <property type="component" value="Unassembled WGS sequence"/>
</dbReference>
<name>A0ABU4SAP1_9GAMM</name>
<protein>
    <submittedName>
        <fullName evidence="2">Uncharacterized protein</fullName>
    </submittedName>
</protein>